<keyword evidence="3 5" id="KW-1133">Transmembrane helix</keyword>
<feature type="transmembrane region" description="Helical" evidence="5">
    <location>
        <begin position="295"/>
        <end position="318"/>
    </location>
</feature>
<dbReference type="EMBL" id="CP009112">
    <property type="protein sequence ID" value="ANS31899.1"/>
    <property type="molecule type" value="Genomic_DNA"/>
</dbReference>
<reference evidence="7 8" key="1">
    <citation type="submission" date="2014-07" db="EMBL/GenBank/DDBJ databases">
        <authorList>
            <person name="Zhang J.E."/>
            <person name="Yang H."/>
            <person name="Guo J."/>
            <person name="Deng Z."/>
            <person name="Luo H."/>
            <person name="Luo M."/>
            <person name="Zhao B."/>
        </authorList>
    </citation>
    <scope>NUCLEOTIDE SEQUENCE [LARGE SCALE GENOMIC DNA]</scope>
    <source>
        <strain evidence="7 8">1CP</strain>
        <plasmid evidence="8">Plasmid pr1cp1</plasmid>
    </source>
</reference>
<feature type="transmembrane region" description="Helical" evidence="5">
    <location>
        <begin position="204"/>
        <end position="228"/>
    </location>
</feature>
<evidence type="ECO:0000313" key="7">
    <source>
        <dbReference type="EMBL" id="ANS31899.1"/>
    </source>
</evidence>
<feature type="transmembrane region" description="Helical" evidence="5">
    <location>
        <begin position="103"/>
        <end position="126"/>
    </location>
</feature>
<evidence type="ECO:0000256" key="1">
    <source>
        <dbReference type="ARBA" id="ARBA00004141"/>
    </source>
</evidence>
<feature type="transmembrane region" description="Helical" evidence="5">
    <location>
        <begin position="172"/>
        <end position="192"/>
    </location>
</feature>
<geneLocation type="plasmid" evidence="8">
    <name>pr1cp1</name>
</geneLocation>
<dbReference type="PANTHER" id="PTHR42770">
    <property type="entry name" value="AMINO ACID TRANSPORTER-RELATED"/>
    <property type="match status" value="1"/>
</dbReference>
<dbReference type="PANTHER" id="PTHR42770:SF16">
    <property type="entry name" value="AMINO ACID PERMEASE"/>
    <property type="match status" value="1"/>
</dbReference>
<evidence type="ECO:0000259" key="6">
    <source>
        <dbReference type="Pfam" id="PF00324"/>
    </source>
</evidence>
<feature type="transmembrane region" description="Helical" evidence="5">
    <location>
        <begin position="351"/>
        <end position="373"/>
    </location>
</feature>
<dbReference type="InterPro" id="IPR050367">
    <property type="entry name" value="APC_superfamily"/>
</dbReference>
<feature type="transmembrane region" description="Helical" evidence="5">
    <location>
        <begin position="146"/>
        <end position="165"/>
    </location>
</feature>
<gene>
    <name evidence="7" type="ORF">R1CP_36465</name>
</gene>
<evidence type="ECO:0000256" key="5">
    <source>
        <dbReference type="SAM" id="Phobius"/>
    </source>
</evidence>
<protein>
    <submittedName>
        <fullName evidence="7">Amino acid permease-associated region</fullName>
    </submittedName>
</protein>
<feature type="transmembrane region" description="Helical" evidence="5">
    <location>
        <begin position="248"/>
        <end position="268"/>
    </location>
</feature>
<keyword evidence="2 5" id="KW-0812">Transmembrane</keyword>
<keyword evidence="4 5" id="KW-0472">Membrane</keyword>
<sequence>MSSGPPAAEAVPLPAIPTPSGLDGNVGTLHLFFTVLAFNAPLAIAVGFIPVVVSYGNGVGAPVAYLAAGLLIFLFAIGFTTMSRYMPNPGGFYAYISAGLGRITGLGASFLALLCYYFMIIASYAFGGLVLESLVRDTLHGPDVSWWVWVLVLGVVVSTLGYFKLDLSARVLTIALIAELCLVLVYDAAVVFQGGAEGLGTQSFTPAAASSGSVGIALLFGLTCFGGFEATVIFRDEVQSPERTIPRAAYLVVAAVTGLYVLTTWVFVQAYGPSAVIEAAGADPTGSFLGSVENYVGRVVVDLVTVLLVTSTFAAILAGHNVMSRYVYNLSLDRVLPNVLSKVHGRHGSPYRASIAVAVLSLTGVALLVLFSADPATLYAVLFGMFGYTLIVLLLLTSIAIPVYFRRNSISVSRWKSTVAPALAFIGLCVATGLATQNLDLLIGGAMIRTCGSREGVPSRMMIWKVSEF</sequence>
<evidence type="ECO:0000256" key="2">
    <source>
        <dbReference type="ARBA" id="ARBA00022692"/>
    </source>
</evidence>
<name>A0A1B1KH30_RHOOP</name>
<feature type="domain" description="Amino acid permease/ SLC12A" evidence="6">
    <location>
        <begin position="50"/>
        <end position="427"/>
    </location>
</feature>
<keyword evidence="7" id="KW-0614">Plasmid</keyword>
<dbReference type="GO" id="GO:0055085">
    <property type="term" value="P:transmembrane transport"/>
    <property type="evidence" value="ECO:0007669"/>
    <property type="project" value="InterPro"/>
</dbReference>
<feature type="transmembrane region" description="Helical" evidence="5">
    <location>
        <begin position="417"/>
        <end position="435"/>
    </location>
</feature>
<accession>A0A1B1KH30</accession>
<feature type="transmembrane region" description="Helical" evidence="5">
    <location>
        <begin position="31"/>
        <end position="53"/>
    </location>
</feature>
<dbReference type="RefSeq" id="WP_231137983.1">
    <property type="nucleotide sequence ID" value="NZ_CP009112.1"/>
</dbReference>
<feature type="transmembrane region" description="Helical" evidence="5">
    <location>
        <begin position="379"/>
        <end position="405"/>
    </location>
</feature>
<dbReference type="GO" id="GO:0016020">
    <property type="term" value="C:membrane"/>
    <property type="evidence" value="ECO:0007669"/>
    <property type="project" value="UniProtKB-SubCell"/>
</dbReference>
<feature type="transmembrane region" description="Helical" evidence="5">
    <location>
        <begin position="59"/>
        <end position="82"/>
    </location>
</feature>
<dbReference type="Pfam" id="PF00324">
    <property type="entry name" value="AA_permease"/>
    <property type="match status" value="1"/>
</dbReference>
<evidence type="ECO:0000313" key="8">
    <source>
        <dbReference type="Proteomes" id="UP000186108"/>
    </source>
</evidence>
<dbReference type="Gene3D" id="1.20.1740.10">
    <property type="entry name" value="Amino acid/polyamine transporter I"/>
    <property type="match status" value="1"/>
</dbReference>
<evidence type="ECO:0000256" key="3">
    <source>
        <dbReference type="ARBA" id="ARBA00022989"/>
    </source>
</evidence>
<proteinExistence type="predicted"/>
<dbReference type="InterPro" id="IPR004841">
    <property type="entry name" value="AA-permease/SLC12A_dom"/>
</dbReference>
<organism evidence="7 8">
    <name type="scientific">Rhodococcus opacus</name>
    <name type="common">Nocardia opaca</name>
    <dbReference type="NCBI Taxonomy" id="37919"/>
    <lineage>
        <taxon>Bacteria</taxon>
        <taxon>Bacillati</taxon>
        <taxon>Actinomycetota</taxon>
        <taxon>Actinomycetes</taxon>
        <taxon>Mycobacteriales</taxon>
        <taxon>Nocardiaceae</taxon>
        <taxon>Rhodococcus</taxon>
    </lineage>
</organism>
<dbReference type="AlphaFoldDB" id="A0A1B1KH30"/>
<comment type="subcellular location">
    <subcellularLocation>
        <location evidence="1">Membrane</location>
        <topology evidence="1">Multi-pass membrane protein</topology>
    </subcellularLocation>
</comment>
<dbReference type="PIRSF" id="PIRSF006060">
    <property type="entry name" value="AA_transporter"/>
    <property type="match status" value="1"/>
</dbReference>
<dbReference type="Proteomes" id="UP000186108">
    <property type="component" value="Plasmid pR1CP1"/>
</dbReference>
<evidence type="ECO:0000256" key="4">
    <source>
        <dbReference type="ARBA" id="ARBA00023136"/>
    </source>
</evidence>